<dbReference type="GO" id="GO:0003723">
    <property type="term" value="F:RNA binding"/>
    <property type="evidence" value="ECO:0007669"/>
    <property type="project" value="UniProtKB-KW"/>
</dbReference>
<evidence type="ECO:0000256" key="16">
    <source>
        <dbReference type="PIRSR" id="PIRSR602848-1"/>
    </source>
</evidence>
<gene>
    <name evidence="17" type="ORF">BV898_13027</name>
</gene>
<comment type="function">
    <text evidence="14">Exhibits both single-stranded and double-stranded endoribonuclease activity. May act as an activator of RNA-induced silencing complex (RISC) by facilitating endonucleolytic cleavage of the siRNA passenger strand.</text>
</comment>
<comment type="function">
    <text evidence="13">DNA-binding protein that specifically recognizes consensus sequences at the breakpoint junctions in chromosomal translocations, mostly involving immunoglobulin (Ig)/T-cell receptor gene segments. Seems to recognize single-stranded DNA ends generated by staggered breaks occurring at recombination hot spots.</text>
</comment>
<comment type="subcellular location">
    <subcellularLocation>
        <location evidence="2">Cytoplasm</location>
    </subcellularLocation>
    <subcellularLocation>
        <location evidence="1">Nucleus</location>
    </subcellularLocation>
</comment>
<keyword evidence="12" id="KW-0539">Nucleus</keyword>
<evidence type="ECO:0000256" key="12">
    <source>
        <dbReference type="ARBA" id="ARBA00023242"/>
    </source>
</evidence>
<accession>A0A1W0WBW2</accession>
<name>A0A1W0WBW2_HYPEX</name>
<dbReference type="InterPro" id="IPR016069">
    <property type="entry name" value="Translin_C"/>
</dbReference>
<keyword evidence="6" id="KW-0963">Cytoplasm</keyword>
<evidence type="ECO:0000256" key="14">
    <source>
        <dbReference type="ARBA" id="ARBA00025410"/>
    </source>
</evidence>
<dbReference type="Proteomes" id="UP000192578">
    <property type="component" value="Unassembled WGS sequence"/>
</dbReference>
<dbReference type="FunFam" id="1.20.58.200:FF:000002">
    <property type="entry name" value="Putative translin"/>
    <property type="match status" value="1"/>
</dbReference>
<comment type="similarity">
    <text evidence="3">Belongs to the translin family.</text>
</comment>
<keyword evidence="10" id="KW-0694">RNA-binding</keyword>
<organism evidence="17 18">
    <name type="scientific">Hypsibius exemplaris</name>
    <name type="common">Freshwater tardigrade</name>
    <dbReference type="NCBI Taxonomy" id="2072580"/>
    <lineage>
        <taxon>Eukaryota</taxon>
        <taxon>Metazoa</taxon>
        <taxon>Ecdysozoa</taxon>
        <taxon>Tardigrada</taxon>
        <taxon>Eutardigrada</taxon>
        <taxon>Parachela</taxon>
        <taxon>Hypsibioidea</taxon>
        <taxon>Hypsibiidae</taxon>
        <taxon>Hypsibius</taxon>
    </lineage>
</organism>
<dbReference type="InterPro" id="IPR033956">
    <property type="entry name" value="Translin"/>
</dbReference>
<dbReference type="OrthoDB" id="829at2759"/>
<keyword evidence="16" id="KW-0460">Magnesium</keyword>
<dbReference type="GO" id="GO:0016070">
    <property type="term" value="P:RNA metabolic process"/>
    <property type="evidence" value="ECO:0007669"/>
    <property type="project" value="InterPro"/>
</dbReference>
<feature type="binding site" evidence="16">
    <location>
        <position position="158"/>
    </location>
    <ligand>
        <name>Mg(2+)</name>
        <dbReference type="ChEBI" id="CHEBI:18420"/>
    </ligand>
</feature>
<keyword evidence="7" id="KW-0540">Nuclease</keyword>
<evidence type="ECO:0000256" key="2">
    <source>
        <dbReference type="ARBA" id="ARBA00004496"/>
    </source>
</evidence>
<dbReference type="PANTHER" id="PTHR10741">
    <property type="entry name" value="TRANSLIN AND TRANSLIN ASSOCIATED PROTEIN X"/>
    <property type="match status" value="1"/>
</dbReference>
<dbReference type="InterPro" id="IPR016068">
    <property type="entry name" value="Translin_N"/>
</dbReference>
<evidence type="ECO:0000256" key="15">
    <source>
        <dbReference type="ARBA" id="ARBA00030513"/>
    </source>
</evidence>
<dbReference type="EMBL" id="MTYJ01000138">
    <property type="protein sequence ID" value="OQV12706.1"/>
    <property type="molecule type" value="Genomic_DNA"/>
</dbReference>
<keyword evidence="18" id="KW-1185">Reference proteome</keyword>
<dbReference type="AlphaFoldDB" id="A0A1W0WBW2"/>
<evidence type="ECO:0000256" key="7">
    <source>
        <dbReference type="ARBA" id="ARBA00022722"/>
    </source>
</evidence>
<evidence type="ECO:0000313" key="18">
    <source>
        <dbReference type="Proteomes" id="UP000192578"/>
    </source>
</evidence>
<evidence type="ECO:0000256" key="8">
    <source>
        <dbReference type="ARBA" id="ARBA00022759"/>
    </source>
</evidence>
<dbReference type="GO" id="GO:0004519">
    <property type="term" value="F:endonuclease activity"/>
    <property type="evidence" value="ECO:0007669"/>
    <property type="project" value="UniProtKB-KW"/>
</dbReference>
<reference evidence="18" key="1">
    <citation type="submission" date="2017-01" db="EMBL/GenBank/DDBJ databases">
        <title>Comparative genomics of anhydrobiosis in the tardigrade Hypsibius dujardini.</title>
        <authorList>
            <person name="Yoshida Y."/>
            <person name="Koutsovoulos G."/>
            <person name="Laetsch D."/>
            <person name="Stevens L."/>
            <person name="Kumar S."/>
            <person name="Horikawa D."/>
            <person name="Ishino K."/>
            <person name="Komine S."/>
            <person name="Tomita M."/>
            <person name="Blaxter M."/>
            <person name="Arakawa K."/>
        </authorList>
    </citation>
    <scope>NUCLEOTIDE SEQUENCE [LARGE SCALE GENOMIC DNA]</scope>
    <source>
        <strain evidence="18">Z151</strain>
    </source>
</reference>
<dbReference type="GO" id="GO:0016787">
    <property type="term" value="F:hydrolase activity"/>
    <property type="evidence" value="ECO:0007669"/>
    <property type="project" value="UniProtKB-KW"/>
</dbReference>
<proteinExistence type="inferred from homology"/>
<dbReference type="GO" id="GO:0003697">
    <property type="term" value="F:single-stranded DNA binding"/>
    <property type="evidence" value="ECO:0007669"/>
    <property type="project" value="InterPro"/>
</dbReference>
<evidence type="ECO:0000256" key="11">
    <source>
        <dbReference type="ARBA" id="ARBA00023125"/>
    </source>
</evidence>
<sequence length="261" mass="29315">MTTSVPPKSTVATVFGSFVGQLETEANLRDEIRDSVKDVDRLSRELAVALSDIHSNGASERLSEIVKEANGRFEEVRKGMEGLIAKVPTDQYYIFHENWKYTVQKLVFAAALICYLEHGRLASLEEIALVIGVKSDRKNGFHLDLEDYLFGLLSLASELSRYCVNRVTAGDYKSPGKIFTFLGELGGGFRLLNLKNSELRRRFDALKYDEKKVEEVIYDLSVRGLLVRDGDAPKEPGTFRVIDEKTRLSADFSSDSTSMQE</sequence>
<evidence type="ECO:0000256" key="1">
    <source>
        <dbReference type="ARBA" id="ARBA00004123"/>
    </source>
</evidence>
<evidence type="ECO:0000256" key="10">
    <source>
        <dbReference type="ARBA" id="ARBA00022884"/>
    </source>
</evidence>
<dbReference type="InterPro" id="IPR002848">
    <property type="entry name" value="Translin_fam"/>
</dbReference>
<dbReference type="Gene3D" id="1.20.58.190">
    <property type="entry name" value="Translin, domain 1"/>
    <property type="match status" value="1"/>
</dbReference>
<dbReference type="SUPFAM" id="SSF74784">
    <property type="entry name" value="Translin"/>
    <property type="match status" value="1"/>
</dbReference>
<dbReference type="GO" id="GO:0005634">
    <property type="term" value="C:nucleus"/>
    <property type="evidence" value="ECO:0007669"/>
    <property type="project" value="UniProtKB-SubCell"/>
</dbReference>
<evidence type="ECO:0000256" key="13">
    <source>
        <dbReference type="ARBA" id="ARBA00025374"/>
    </source>
</evidence>
<keyword evidence="9" id="KW-0378">Hydrolase</keyword>
<keyword evidence="8" id="KW-0255">Endonuclease</keyword>
<comment type="subunit">
    <text evidence="4">Ring-shaped heterooctamer of six TSN and two TSNAX subunits, DNA/RNA binding occurs inside the ring.</text>
</comment>
<evidence type="ECO:0000256" key="5">
    <source>
        <dbReference type="ARBA" id="ARBA00022196"/>
    </source>
</evidence>
<evidence type="ECO:0000256" key="9">
    <source>
        <dbReference type="ARBA" id="ARBA00022801"/>
    </source>
</evidence>
<evidence type="ECO:0000256" key="6">
    <source>
        <dbReference type="ARBA" id="ARBA00022490"/>
    </source>
</evidence>
<comment type="caution">
    <text evidence="17">The sequence shown here is derived from an EMBL/GenBank/DDBJ whole genome shotgun (WGS) entry which is preliminary data.</text>
</comment>
<dbReference type="GO" id="GO:0046872">
    <property type="term" value="F:metal ion binding"/>
    <property type="evidence" value="ECO:0007669"/>
    <property type="project" value="UniProtKB-KW"/>
</dbReference>
<dbReference type="CDD" id="cd14819">
    <property type="entry name" value="Translin"/>
    <property type="match status" value="1"/>
</dbReference>
<dbReference type="InterPro" id="IPR036081">
    <property type="entry name" value="Translin_sf"/>
</dbReference>
<evidence type="ECO:0000313" key="17">
    <source>
        <dbReference type="EMBL" id="OQV12706.1"/>
    </source>
</evidence>
<dbReference type="GO" id="GO:0043565">
    <property type="term" value="F:sequence-specific DNA binding"/>
    <property type="evidence" value="ECO:0007669"/>
    <property type="project" value="InterPro"/>
</dbReference>
<evidence type="ECO:0000256" key="4">
    <source>
        <dbReference type="ARBA" id="ARBA00011685"/>
    </source>
</evidence>
<dbReference type="GO" id="GO:0005737">
    <property type="term" value="C:cytoplasm"/>
    <property type="evidence" value="ECO:0007669"/>
    <property type="project" value="UniProtKB-SubCell"/>
</dbReference>
<dbReference type="FunFam" id="1.20.58.190:FF:000001">
    <property type="entry name" value="Translin"/>
    <property type="match status" value="1"/>
</dbReference>
<dbReference type="Pfam" id="PF01997">
    <property type="entry name" value="Translin"/>
    <property type="match status" value="1"/>
</dbReference>
<dbReference type="Gene3D" id="1.20.58.200">
    <property type="entry name" value="Translin, domain 2"/>
    <property type="match status" value="1"/>
</dbReference>
<evidence type="ECO:0000256" key="3">
    <source>
        <dbReference type="ARBA" id="ARBA00005902"/>
    </source>
</evidence>
<protein>
    <recommendedName>
        <fullName evidence="5">Translin</fullName>
    </recommendedName>
    <alternativeName>
        <fullName evidence="15">Component 3 of promoter of RISC</fullName>
    </alternativeName>
</protein>
<keyword evidence="16" id="KW-0479">Metal-binding</keyword>
<keyword evidence="11" id="KW-0238">DNA-binding</keyword>